<dbReference type="SUPFAM" id="SSF53300">
    <property type="entry name" value="vWA-like"/>
    <property type="match status" value="1"/>
</dbReference>
<dbReference type="RefSeq" id="WP_141787452.1">
    <property type="nucleotide sequence ID" value="NZ_BAAAKX010000013.1"/>
</dbReference>
<dbReference type="EMBL" id="VFOQ01000001">
    <property type="protein sequence ID" value="TQL59430.1"/>
    <property type="molecule type" value="Genomic_DNA"/>
</dbReference>
<dbReference type="InterPro" id="IPR018076">
    <property type="entry name" value="T2SS_GspF_dom"/>
</dbReference>
<dbReference type="InterPro" id="IPR042094">
    <property type="entry name" value="T2SS_GspF_sf"/>
</dbReference>
<dbReference type="PANTHER" id="PTHR35007">
    <property type="entry name" value="INTEGRAL MEMBRANE PROTEIN-RELATED"/>
    <property type="match status" value="1"/>
</dbReference>
<dbReference type="AlphaFoldDB" id="A0A542ZGV5"/>
<feature type="transmembrane region" description="Helical" evidence="6">
    <location>
        <begin position="345"/>
        <end position="366"/>
    </location>
</feature>
<feature type="domain" description="VWFA" evidence="7">
    <location>
        <begin position="101"/>
        <end position="272"/>
    </location>
</feature>
<comment type="subcellular location">
    <subcellularLocation>
        <location evidence="1">Cell membrane</location>
        <topology evidence="1">Multi-pass membrane protein</topology>
    </subcellularLocation>
</comment>
<organism evidence="8 9">
    <name type="scientific">Oryzihumus leptocrescens</name>
    <dbReference type="NCBI Taxonomy" id="297536"/>
    <lineage>
        <taxon>Bacteria</taxon>
        <taxon>Bacillati</taxon>
        <taxon>Actinomycetota</taxon>
        <taxon>Actinomycetes</taxon>
        <taxon>Micrococcales</taxon>
        <taxon>Intrasporangiaceae</taxon>
        <taxon>Oryzihumus</taxon>
    </lineage>
</organism>
<protein>
    <submittedName>
        <fullName evidence="8">Tight adherence protein B</fullName>
    </submittedName>
</protein>
<keyword evidence="9" id="KW-1185">Reference proteome</keyword>
<dbReference type="Gene3D" id="3.40.50.410">
    <property type="entry name" value="von Willebrand factor, type A domain"/>
    <property type="match status" value="1"/>
</dbReference>
<evidence type="ECO:0000256" key="1">
    <source>
        <dbReference type="ARBA" id="ARBA00004651"/>
    </source>
</evidence>
<evidence type="ECO:0000313" key="8">
    <source>
        <dbReference type="EMBL" id="TQL59430.1"/>
    </source>
</evidence>
<dbReference type="GO" id="GO:0005886">
    <property type="term" value="C:plasma membrane"/>
    <property type="evidence" value="ECO:0007669"/>
    <property type="project" value="UniProtKB-SubCell"/>
</dbReference>
<dbReference type="Gene3D" id="1.20.81.30">
    <property type="entry name" value="Type II secretion system (T2SS), domain F"/>
    <property type="match status" value="1"/>
</dbReference>
<dbReference type="PANTHER" id="PTHR35007:SF1">
    <property type="entry name" value="PILUS ASSEMBLY PROTEIN"/>
    <property type="match status" value="1"/>
</dbReference>
<dbReference type="InterPro" id="IPR002035">
    <property type="entry name" value="VWF_A"/>
</dbReference>
<keyword evidence="2" id="KW-1003">Cell membrane</keyword>
<evidence type="ECO:0000256" key="4">
    <source>
        <dbReference type="ARBA" id="ARBA00022989"/>
    </source>
</evidence>
<name>A0A542ZGV5_9MICO</name>
<dbReference type="Pfam" id="PF00482">
    <property type="entry name" value="T2SSF"/>
    <property type="match status" value="1"/>
</dbReference>
<accession>A0A542ZGV5</accession>
<reference evidence="8 9" key="1">
    <citation type="submission" date="2019-06" db="EMBL/GenBank/DDBJ databases">
        <title>Sequencing the genomes of 1000 actinobacteria strains.</title>
        <authorList>
            <person name="Klenk H.-P."/>
        </authorList>
    </citation>
    <scope>NUCLEOTIDE SEQUENCE [LARGE SCALE GENOMIC DNA]</scope>
    <source>
        <strain evidence="8 9">DSM 18082</strain>
    </source>
</reference>
<dbReference type="Pfam" id="PF13519">
    <property type="entry name" value="VWA_2"/>
    <property type="match status" value="1"/>
</dbReference>
<feature type="transmembrane region" description="Helical" evidence="6">
    <location>
        <begin position="611"/>
        <end position="630"/>
    </location>
</feature>
<dbReference type="CDD" id="cd00198">
    <property type="entry name" value="vWFA"/>
    <property type="match status" value="1"/>
</dbReference>
<comment type="caution">
    <text evidence="8">The sequence shown here is derived from an EMBL/GenBank/DDBJ whole genome shotgun (WGS) entry which is preliminary data.</text>
</comment>
<feature type="transmembrane region" description="Helical" evidence="6">
    <location>
        <begin position="439"/>
        <end position="460"/>
    </location>
</feature>
<evidence type="ECO:0000256" key="6">
    <source>
        <dbReference type="SAM" id="Phobius"/>
    </source>
</evidence>
<gene>
    <name evidence="8" type="ORF">FB474_0784</name>
</gene>
<proteinExistence type="predicted"/>
<dbReference type="OrthoDB" id="597333at2"/>
<feature type="transmembrane region" description="Helical" evidence="6">
    <location>
        <begin position="642"/>
        <end position="662"/>
    </location>
</feature>
<keyword evidence="5 6" id="KW-0472">Membrane</keyword>
<feature type="transmembrane region" description="Helical" evidence="6">
    <location>
        <begin position="466"/>
        <end position="488"/>
    </location>
</feature>
<dbReference type="InterPro" id="IPR036465">
    <property type="entry name" value="vWFA_dom_sf"/>
</dbReference>
<evidence type="ECO:0000256" key="2">
    <source>
        <dbReference type="ARBA" id="ARBA00022475"/>
    </source>
</evidence>
<sequence>MIALRRRGWPHRLPASGARALIASAITVLASFGTGGVAMAAIAPAPVSLTDITVHGGSLTALLTVRASGTPVSLPAGSVTATVGNADAPVTLQPVTAGRRATTLLVDTSGSMGASGMATVAQAVNAFLASAPPDVLVGLVSFSDRPHALVAPTTDRGAVRRAVASLKSSGETTLYDGIFTAIAQLGTIGDRSFVLLSDGGDTRSRHTLSQAAEALTSSGVRAEVVGFKTDESQDSVLTGLAQAGNGSVASATNPTAVDSAFTAAARALSSQVRVQLAIPKGLSGRQQVTVTAHSGNHYWMAGRTVDLGAATAVDTAPSSAPATPAAAPVAPAAPRAAFSLLGMPWQLAAALAAVFLGVVGLVLALVSPMLKSARTKRVDSIEHYVNGTTPAAQGVPVSPSQLSNTLVELGEKVMEGRESTSRTMALLERADLPWRAGEWAVLRVVAVVVGIAGGLLLLHASTGQMVFGVLAGVVAGLLLPSFILRFAARRRVKQFEAQLPDVLNLVASSLSTGFSLLQALDAVARDAAQPAAKEFSRALAETRIGADVDESLERMAERMDSENLRWTGMAIRIQRQVGGNLAETLRTTAGTLRERESLRRQVRALSAEGKLSAYILIALPIGLFLYMNLVNHDYVSLLWTNLIGIGMLVAAGVSLVLGIFWMRKVVDVEV</sequence>
<dbReference type="Proteomes" id="UP000319514">
    <property type="component" value="Unassembled WGS sequence"/>
</dbReference>
<keyword evidence="3 6" id="KW-0812">Transmembrane</keyword>
<evidence type="ECO:0000256" key="3">
    <source>
        <dbReference type="ARBA" id="ARBA00022692"/>
    </source>
</evidence>
<dbReference type="PROSITE" id="PS50234">
    <property type="entry name" value="VWFA"/>
    <property type="match status" value="1"/>
</dbReference>
<keyword evidence="4 6" id="KW-1133">Transmembrane helix</keyword>
<evidence type="ECO:0000313" key="9">
    <source>
        <dbReference type="Proteomes" id="UP000319514"/>
    </source>
</evidence>
<dbReference type="SMART" id="SM00327">
    <property type="entry name" value="VWA"/>
    <property type="match status" value="1"/>
</dbReference>
<evidence type="ECO:0000259" key="7">
    <source>
        <dbReference type="PROSITE" id="PS50234"/>
    </source>
</evidence>
<evidence type="ECO:0000256" key="5">
    <source>
        <dbReference type="ARBA" id="ARBA00023136"/>
    </source>
</evidence>